<comment type="caution">
    <text evidence="1">The sequence shown here is derived from an EMBL/GenBank/DDBJ whole genome shotgun (WGS) entry which is preliminary data.</text>
</comment>
<sequence length="73" mass="7576">MNVTSALAFVPLPVAPTCNATKAALYSFSESPRVQLAGADAGVQVIEVAPLGVCTTLLGRHGRLPHRDPRPPA</sequence>
<name>A0ABV9AI34_9ACTN</name>
<protein>
    <submittedName>
        <fullName evidence="1">Uncharacterized protein</fullName>
    </submittedName>
</protein>
<gene>
    <name evidence="1" type="ORF">ACFPIH_04210</name>
</gene>
<reference evidence="2" key="1">
    <citation type="journal article" date="2019" name="Int. J. Syst. Evol. Microbiol.">
        <title>The Global Catalogue of Microorganisms (GCM) 10K type strain sequencing project: providing services to taxonomists for standard genome sequencing and annotation.</title>
        <authorList>
            <consortium name="The Broad Institute Genomics Platform"/>
            <consortium name="The Broad Institute Genome Sequencing Center for Infectious Disease"/>
            <person name="Wu L."/>
            <person name="Ma J."/>
        </authorList>
    </citation>
    <scope>NUCLEOTIDE SEQUENCE [LARGE SCALE GENOMIC DNA]</scope>
    <source>
        <strain evidence="2">CGMCC 4.7177</strain>
    </source>
</reference>
<organism evidence="1 2">
    <name type="scientific">Streptomyces vulcanius</name>
    <dbReference type="NCBI Taxonomy" id="1441876"/>
    <lineage>
        <taxon>Bacteria</taxon>
        <taxon>Bacillati</taxon>
        <taxon>Actinomycetota</taxon>
        <taxon>Actinomycetes</taxon>
        <taxon>Kitasatosporales</taxon>
        <taxon>Streptomycetaceae</taxon>
        <taxon>Streptomyces</taxon>
    </lineage>
</organism>
<dbReference type="InterPro" id="IPR036291">
    <property type="entry name" value="NAD(P)-bd_dom_sf"/>
</dbReference>
<proteinExistence type="predicted"/>
<dbReference type="Proteomes" id="UP001595839">
    <property type="component" value="Unassembled WGS sequence"/>
</dbReference>
<dbReference type="SUPFAM" id="SSF51735">
    <property type="entry name" value="NAD(P)-binding Rossmann-fold domains"/>
    <property type="match status" value="1"/>
</dbReference>
<accession>A0ABV9AI34</accession>
<dbReference type="EMBL" id="JBHSFK010000002">
    <property type="protein sequence ID" value="MFC4498735.1"/>
    <property type="molecule type" value="Genomic_DNA"/>
</dbReference>
<evidence type="ECO:0000313" key="2">
    <source>
        <dbReference type="Proteomes" id="UP001595839"/>
    </source>
</evidence>
<evidence type="ECO:0000313" key="1">
    <source>
        <dbReference type="EMBL" id="MFC4498735.1"/>
    </source>
</evidence>
<dbReference type="Gene3D" id="3.40.50.720">
    <property type="entry name" value="NAD(P)-binding Rossmann-like Domain"/>
    <property type="match status" value="1"/>
</dbReference>
<keyword evidence="2" id="KW-1185">Reference proteome</keyword>
<dbReference type="RefSeq" id="WP_381168280.1">
    <property type="nucleotide sequence ID" value="NZ_JBHSFK010000002.1"/>
</dbReference>